<accession>A0ABP5ZB92</accession>
<gene>
    <name evidence="2" type="ORF">GCM10010406_34020</name>
</gene>
<feature type="region of interest" description="Disordered" evidence="1">
    <location>
        <begin position="1"/>
        <end position="20"/>
    </location>
</feature>
<feature type="compositionally biased region" description="Gly residues" evidence="1">
    <location>
        <begin position="193"/>
        <end position="202"/>
    </location>
</feature>
<reference evidence="3" key="1">
    <citation type="journal article" date="2019" name="Int. J. Syst. Evol. Microbiol.">
        <title>The Global Catalogue of Microorganisms (GCM) 10K type strain sequencing project: providing services to taxonomists for standard genome sequencing and annotation.</title>
        <authorList>
            <consortium name="The Broad Institute Genomics Platform"/>
            <consortium name="The Broad Institute Genome Sequencing Center for Infectious Disease"/>
            <person name="Wu L."/>
            <person name="Ma J."/>
        </authorList>
    </citation>
    <scope>NUCLEOTIDE SEQUENCE [LARGE SCALE GENOMIC DNA]</scope>
    <source>
        <strain evidence="3">JCM 6307</strain>
    </source>
</reference>
<organism evidence="2 3">
    <name type="scientific">Streptomyces thermolineatus</name>
    <dbReference type="NCBI Taxonomy" id="44033"/>
    <lineage>
        <taxon>Bacteria</taxon>
        <taxon>Bacillati</taxon>
        <taxon>Actinomycetota</taxon>
        <taxon>Actinomycetes</taxon>
        <taxon>Kitasatosporales</taxon>
        <taxon>Streptomycetaceae</taxon>
        <taxon>Streptomyces</taxon>
    </lineage>
</organism>
<dbReference type="RefSeq" id="WP_344384036.1">
    <property type="nucleotide sequence ID" value="NZ_BAAATA010000019.1"/>
</dbReference>
<evidence type="ECO:0000313" key="2">
    <source>
        <dbReference type="EMBL" id="GAA2495058.1"/>
    </source>
</evidence>
<dbReference type="EMBL" id="BAAATA010000019">
    <property type="protein sequence ID" value="GAA2495058.1"/>
    <property type="molecule type" value="Genomic_DNA"/>
</dbReference>
<dbReference type="Gene3D" id="3.30.300.130">
    <property type="entry name" value="Fe-S cluster assembly (FSCA)"/>
    <property type="match status" value="1"/>
</dbReference>
<name>A0ABP5ZB92_9ACTN</name>
<evidence type="ECO:0008006" key="4">
    <source>
        <dbReference type="Google" id="ProtNLM"/>
    </source>
</evidence>
<comment type="caution">
    <text evidence="2">The sequence shown here is derived from an EMBL/GenBank/DDBJ whole genome shotgun (WGS) entry which is preliminary data.</text>
</comment>
<proteinExistence type="predicted"/>
<evidence type="ECO:0000313" key="3">
    <source>
        <dbReference type="Proteomes" id="UP001501358"/>
    </source>
</evidence>
<dbReference type="InterPro" id="IPR034904">
    <property type="entry name" value="FSCA_dom_sf"/>
</dbReference>
<keyword evidence="3" id="KW-1185">Reference proteome</keyword>
<feature type="region of interest" description="Disordered" evidence="1">
    <location>
        <begin position="166"/>
        <end position="202"/>
    </location>
</feature>
<dbReference type="Proteomes" id="UP001501358">
    <property type="component" value="Unassembled WGS sequence"/>
</dbReference>
<protein>
    <recommendedName>
        <fullName evidence="4">NIF system FeS cluster assembly NifU C-terminal domain-containing protein</fullName>
    </recommendedName>
</protein>
<evidence type="ECO:0000256" key="1">
    <source>
        <dbReference type="SAM" id="MobiDB-lite"/>
    </source>
</evidence>
<sequence length="202" mass="20409">MSAATDTAPRRDAAAAAARTGRRVEEVLDRLAADGDRRACEAAEELVRVLMDFYGAGLARILALLDGDGGGAPAAPGGSPLDRLLGDELAGGLLALHGLHPEDVRTRIERALESAGSPLEAAGFDESTGTLRLRSSAAGCGCPGSTQAALRAVEDALACFAPEVTSVETEPRAAGPAEPPLLQITARPPDGAPGPGGTGERP</sequence>